<dbReference type="EMBL" id="CAFBIZ010000048">
    <property type="protein sequence ID" value="CAB4847974.1"/>
    <property type="molecule type" value="Genomic_DNA"/>
</dbReference>
<dbReference type="EMBL" id="CAFBND010000160">
    <property type="protein sequence ID" value="CAB4961231.1"/>
    <property type="molecule type" value="Genomic_DNA"/>
</dbReference>
<gene>
    <name evidence="1" type="ORF">UFOPK3268_00532</name>
    <name evidence="2" type="ORF">UFOPK3752_02290</name>
    <name evidence="3" type="ORF">UFOPK4150_02426</name>
</gene>
<reference evidence="1" key="1">
    <citation type="submission" date="2020-05" db="EMBL/GenBank/DDBJ databases">
        <authorList>
            <person name="Chiriac C."/>
            <person name="Salcher M."/>
            <person name="Ghai R."/>
            <person name="Kavagutti S V."/>
        </authorList>
    </citation>
    <scope>NUCLEOTIDE SEQUENCE</scope>
</reference>
<evidence type="ECO:0000313" key="2">
    <source>
        <dbReference type="EMBL" id="CAB4961231.1"/>
    </source>
</evidence>
<accession>A0A6J7BSP4</accession>
<dbReference type="AlphaFoldDB" id="A0A6J7BSP4"/>
<dbReference type="EMBL" id="CAFBPU010000090">
    <property type="protein sequence ID" value="CAB5041009.1"/>
    <property type="molecule type" value="Genomic_DNA"/>
</dbReference>
<name>A0A6J7BSP4_9ZZZZ</name>
<sequence>MIIDCDTCAVRGPACQDCVITCLLGPPSWLDGEGLPGEEVAALAVLAGSGLVPPLRLVPPWEPDSSPRRGGVGQEPDVLVWSTAGVR</sequence>
<organism evidence="1">
    <name type="scientific">freshwater metagenome</name>
    <dbReference type="NCBI Taxonomy" id="449393"/>
    <lineage>
        <taxon>unclassified sequences</taxon>
        <taxon>metagenomes</taxon>
        <taxon>ecological metagenomes</taxon>
    </lineage>
</organism>
<protein>
    <submittedName>
        <fullName evidence="1">Unannotated protein</fullName>
    </submittedName>
</protein>
<evidence type="ECO:0000313" key="1">
    <source>
        <dbReference type="EMBL" id="CAB4847974.1"/>
    </source>
</evidence>
<evidence type="ECO:0000313" key="3">
    <source>
        <dbReference type="EMBL" id="CAB5041009.1"/>
    </source>
</evidence>
<proteinExistence type="predicted"/>